<feature type="compositionally biased region" description="Basic and acidic residues" evidence="1">
    <location>
        <begin position="169"/>
        <end position="180"/>
    </location>
</feature>
<protein>
    <submittedName>
        <fullName evidence="2">Uncharacterized protein</fullName>
    </submittedName>
</protein>
<feature type="compositionally biased region" description="Low complexity" evidence="1">
    <location>
        <begin position="139"/>
        <end position="152"/>
    </location>
</feature>
<evidence type="ECO:0000256" key="1">
    <source>
        <dbReference type="SAM" id="MobiDB-lite"/>
    </source>
</evidence>
<keyword evidence="3" id="KW-1185">Reference proteome</keyword>
<organism evidence="2 3">
    <name type="scientific">Datura stramonium</name>
    <name type="common">Jimsonweed</name>
    <name type="synonym">Common thornapple</name>
    <dbReference type="NCBI Taxonomy" id="4076"/>
    <lineage>
        <taxon>Eukaryota</taxon>
        <taxon>Viridiplantae</taxon>
        <taxon>Streptophyta</taxon>
        <taxon>Embryophyta</taxon>
        <taxon>Tracheophyta</taxon>
        <taxon>Spermatophyta</taxon>
        <taxon>Magnoliopsida</taxon>
        <taxon>eudicotyledons</taxon>
        <taxon>Gunneridae</taxon>
        <taxon>Pentapetalae</taxon>
        <taxon>asterids</taxon>
        <taxon>lamiids</taxon>
        <taxon>Solanales</taxon>
        <taxon>Solanaceae</taxon>
        <taxon>Solanoideae</taxon>
        <taxon>Datureae</taxon>
        <taxon>Datura</taxon>
    </lineage>
</organism>
<evidence type="ECO:0000313" key="3">
    <source>
        <dbReference type="Proteomes" id="UP000823775"/>
    </source>
</evidence>
<accession>A0ABS8RT82</accession>
<reference evidence="2 3" key="1">
    <citation type="journal article" date="2021" name="BMC Genomics">
        <title>Datura genome reveals duplications of psychoactive alkaloid biosynthetic genes and high mutation rate following tissue culture.</title>
        <authorList>
            <person name="Rajewski A."/>
            <person name="Carter-House D."/>
            <person name="Stajich J."/>
            <person name="Litt A."/>
        </authorList>
    </citation>
    <scope>NUCLEOTIDE SEQUENCE [LARGE SCALE GENOMIC DNA]</scope>
    <source>
        <strain evidence="2">AR-01</strain>
    </source>
</reference>
<evidence type="ECO:0000313" key="2">
    <source>
        <dbReference type="EMBL" id="MCD7450016.1"/>
    </source>
</evidence>
<feature type="compositionally biased region" description="Polar residues" evidence="1">
    <location>
        <begin position="111"/>
        <end position="124"/>
    </location>
</feature>
<dbReference type="EMBL" id="JACEIK010000113">
    <property type="protein sequence ID" value="MCD7450016.1"/>
    <property type="molecule type" value="Genomic_DNA"/>
</dbReference>
<feature type="compositionally biased region" description="Basic residues" evidence="1">
    <location>
        <begin position="78"/>
        <end position="88"/>
    </location>
</feature>
<name>A0ABS8RT82_DATST</name>
<feature type="compositionally biased region" description="Basic and acidic residues" evidence="1">
    <location>
        <begin position="89"/>
        <end position="101"/>
    </location>
</feature>
<dbReference type="Proteomes" id="UP000823775">
    <property type="component" value="Unassembled WGS sequence"/>
</dbReference>
<gene>
    <name evidence="2" type="ORF">HAX54_002893</name>
</gene>
<feature type="region of interest" description="Disordered" evidence="1">
    <location>
        <begin position="70"/>
        <end position="180"/>
    </location>
</feature>
<sequence>MDRQCLCHLQITEGIDSVSMMSKLKKRRLSDGTSLSLSSNQDGNLSMCIMVVPYDGLNSDIPKENTRLLQEIMPPKFQHTRGGARRRSDKADTTRHLRDENTDSEGEVQKVGTNAPSPSYQTRSAARKQAANPQSNEGNDSAADESSSSNDSPDLDKGSGNEATSNPQKDIEPIRGDIIKGKTPGFRDSLCWQVKGAEKHFQEGLTTIARVHLKRSVAEEVRIINSELPKYPNIEAKYKFYGLGWMSEAPVVRLRLFPTRGDNTLAEDRMLHKPIPEVFGPCGRIERAIETSTEPIGEATGVEVEEEMRIEEMRARFGEAFSNSAPRVERHVMRATFHL</sequence>
<comment type="caution">
    <text evidence="2">The sequence shown here is derived from an EMBL/GenBank/DDBJ whole genome shotgun (WGS) entry which is preliminary data.</text>
</comment>
<proteinExistence type="predicted"/>